<organism evidence="1 2">
    <name type="scientific">Catharanthus roseus</name>
    <name type="common">Madagascar periwinkle</name>
    <name type="synonym">Vinca rosea</name>
    <dbReference type="NCBI Taxonomy" id="4058"/>
    <lineage>
        <taxon>Eukaryota</taxon>
        <taxon>Viridiplantae</taxon>
        <taxon>Streptophyta</taxon>
        <taxon>Embryophyta</taxon>
        <taxon>Tracheophyta</taxon>
        <taxon>Spermatophyta</taxon>
        <taxon>Magnoliopsida</taxon>
        <taxon>eudicotyledons</taxon>
        <taxon>Gunneridae</taxon>
        <taxon>Pentapetalae</taxon>
        <taxon>asterids</taxon>
        <taxon>lamiids</taxon>
        <taxon>Gentianales</taxon>
        <taxon>Apocynaceae</taxon>
        <taxon>Rauvolfioideae</taxon>
        <taxon>Vinceae</taxon>
        <taxon>Catharanthinae</taxon>
        <taxon>Catharanthus</taxon>
    </lineage>
</organism>
<keyword evidence="2" id="KW-1185">Reference proteome</keyword>
<evidence type="ECO:0000313" key="1">
    <source>
        <dbReference type="EMBL" id="KAI5658390.1"/>
    </source>
</evidence>
<proteinExistence type="predicted"/>
<protein>
    <submittedName>
        <fullName evidence="1">Uncharacterized protein</fullName>
    </submittedName>
</protein>
<comment type="caution">
    <text evidence="1">The sequence shown here is derived from an EMBL/GenBank/DDBJ whole genome shotgun (WGS) entry which is preliminary data.</text>
</comment>
<accession>A0ACC0ABZ0</accession>
<evidence type="ECO:0000313" key="2">
    <source>
        <dbReference type="Proteomes" id="UP001060085"/>
    </source>
</evidence>
<dbReference type="Proteomes" id="UP001060085">
    <property type="component" value="Linkage Group LG06"/>
</dbReference>
<reference evidence="2" key="1">
    <citation type="journal article" date="2023" name="Nat. Plants">
        <title>Single-cell RNA sequencing provides a high-resolution roadmap for understanding the multicellular compartmentation of specialized metabolism.</title>
        <authorList>
            <person name="Sun S."/>
            <person name="Shen X."/>
            <person name="Li Y."/>
            <person name="Li Y."/>
            <person name="Wang S."/>
            <person name="Li R."/>
            <person name="Zhang H."/>
            <person name="Shen G."/>
            <person name="Guo B."/>
            <person name="Wei J."/>
            <person name="Xu J."/>
            <person name="St-Pierre B."/>
            <person name="Chen S."/>
            <person name="Sun C."/>
        </authorList>
    </citation>
    <scope>NUCLEOTIDE SEQUENCE [LARGE SCALE GENOMIC DNA]</scope>
</reference>
<dbReference type="EMBL" id="CM044706">
    <property type="protein sequence ID" value="KAI5658390.1"/>
    <property type="molecule type" value="Genomic_DNA"/>
</dbReference>
<sequence length="121" mass="13842">MVTSARFTEPNSFRECGKHPGDEVSEKWTTVSYSIQSTRKIDKEHRMKPQQTELDNQLSKLVNCFQNRTTNFCVKEGNRATKLPGRLIQKPTVKSLGKNIVKDWAVASLAYPASWVKRKNT</sequence>
<name>A0ACC0ABZ0_CATRO</name>
<gene>
    <name evidence="1" type="ORF">M9H77_27183</name>
</gene>